<dbReference type="Pfam" id="PF05973">
    <property type="entry name" value="Gp49"/>
    <property type="match status" value="1"/>
</dbReference>
<keyword evidence="1" id="KW-0472">Membrane</keyword>
<comment type="caution">
    <text evidence="2">The sequence shown here is derived from an EMBL/GenBank/DDBJ whole genome shotgun (WGS) entry which is preliminary data.</text>
</comment>
<sequence>MRLPRPAIAGLAMTVMIDFGYCLVLNGGMDKFKVFSYEDRSGKDLIIKSVKRFTKSQKSKYIRQTLFLRNYGITRNNPVLKKIVGTRMWEMRSLGKDNLRIFCAEYRDGVVLLHVFIKKTQKTSSGDLLLAQRRLSELLD</sequence>
<keyword evidence="1" id="KW-1133">Transmembrane helix</keyword>
<evidence type="ECO:0000313" key="2">
    <source>
        <dbReference type="EMBL" id="KKU00219.1"/>
    </source>
</evidence>
<evidence type="ECO:0000313" key="3">
    <source>
        <dbReference type="Proteomes" id="UP000034078"/>
    </source>
</evidence>
<name>A0A837IED0_9BACT</name>
<dbReference type="AlphaFoldDB" id="A0A837IED0"/>
<organism evidence="2 3">
    <name type="scientific">Candidatus Collierbacteria bacterium GW2011_GWB2_45_17</name>
    <dbReference type="NCBI Taxonomy" id="1618388"/>
    <lineage>
        <taxon>Bacteria</taxon>
        <taxon>Candidatus Collieribacteriota</taxon>
    </lineage>
</organism>
<accession>A0A837IED0</accession>
<dbReference type="InterPro" id="IPR009241">
    <property type="entry name" value="HigB-like"/>
</dbReference>
<protein>
    <recommendedName>
        <fullName evidence="4">Phage-related protein</fullName>
    </recommendedName>
</protein>
<proteinExistence type="predicted"/>
<feature type="transmembrane region" description="Helical" evidence="1">
    <location>
        <begin position="6"/>
        <end position="25"/>
    </location>
</feature>
<evidence type="ECO:0000256" key="1">
    <source>
        <dbReference type="SAM" id="Phobius"/>
    </source>
</evidence>
<gene>
    <name evidence="2" type="ORF">UX01_C0006G0013</name>
</gene>
<evidence type="ECO:0008006" key="4">
    <source>
        <dbReference type="Google" id="ProtNLM"/>
    </source>
</evidence>
<reference evidence="2 3" key="1">
    <citation type="journal article" date="2015" name="Nature">
        <title>rRNA introns, odd ribosomes, and small enigmatic genomes across a large radiation of phyla.</title>
        <authorList>
            <person name="Brown C.T."/>
            <person name="Hug L.A."/>
            <person name="Thomas B.C."/>
            <person name="Sharon I."/>
            <person name="Castelle C.J."/>
            <person name="Singh A."/>
            <person name="Wilkins M.J."/>
            <person name="Williams K.H."/>
            <person name="Banfield J.F."/>
        </authorList>
    </citation>
    <scope>NUCLEOTIDE SEQUENCE [LARGE SCALE GENOMIC DNA]</scope>
</reference>
<dbReference type="Proteomes" id="UP000034078">
    <property type="component" value="Unassembled WGS sequence"/>
</dbReference>
<keyword evidence="1" id="KW-0812">Transmembrane</keyword>
<dbReference type="EMBL" id="LCKO01000006">
    <property type="protein sequence ID" value="KKU00219.1"/>
    <property type="molecule type" value="Genomic_DNA"/>
</dbReference>